<dbReference type="PANTHER" id="PTHR14096:SF28">
    <property type="entry name" value="APOLIPOPROTEIN L, 1-RELATED"/>
    <property type="match status" value="1"/>
</dbReference>
<name>A0A914AZZ3_PATMI</name>
<dbReference type="Pfam" id="PF05461">
    <property type="entry name" value="ApoL"/>
    <property type="match status" value="1"/>
</dbReference>
<evidence type="ECO:0000313" key="2">
    <source>
        <dbReference type="EnsemblMetazoa" id="XP_038069720.1"/>
    </source>
</evidence>
<protein>
    <recommendedName>
        <fullName evidence="4">Apolipoprotein L3</fullName>
    </recommendedName>
</protein>
<dbReference type="GeneID" id="119738795"/>
<evidence type="ECO:0000313" key="3">
    <source>
        <dbReference type="Proteomes" id="UP000887568"/>
    </source>
</evidence>
<dbReference type="OMA" id="EMKECVF"/>
<dbReference type="GO" id="GO:0016020">
    <property type="term" value="C:membrane"/>
    <property type="evidence" value="ECO:0007669"/>
    <property type="project" value="TreeGrafter"/>
</dbReference>
<dbReference type="PANTHER" id="PTHR14096">
    <property type="entry name" value="APOLIPOPROTEIN L"/>
    <property type="match status" value="1"/>
</dbReference>
<dbReference type="OrthoDB" id="10429286at2759"/>
<dbReference type="Proteomes" id="UP000887568">
    <property type="component" value="Unplaced"/>
</dbReference>
<reference evidence="2" key="1">
    <citation type="submission" date="2022-11" db="UniProtKB">
        <authorList>
            <consortium name="EnsemblMetazoa"/>
        </authorList>
    </citation>
    <scope>IDENTIFICATION</scope>
</reference>
<dbReference type="GO" id="GO:0042157">
    <property type="term" value="P:lipoprotein metabolic process"/>
    <property type="evidence" value="ECO:0007669"/>
    <property type="project" value="InterPro"/>
</dbReference>
<sequence length="282" mass="29263">MTATMSAIMEPWMESSNAMEDELQLAFQLQSLDDAATEFVRCRQNTVKVLRDLVAYLTKHHANAQTAKVVGSTAGLVGSGLTIGGFVAAFFTFGASLAISAVGAGIGAAGGLTTVGGMATEAITSKITEKGVQKALEDDNTAYQKFLEALGRLKSTWEDMGAAVMGVRSATVVGHGLGVVGGMVEAGAQAASVGKAAGQTAFKTASAAGRGLAITGVVFSVVAIPIDLYTLVTSAENISSKTVPELAKEIEKIAEELPCPSLDEMKECVFKLRDEYNVNTEE</sequence>
<organism evidence="2 3">
    <name type="scientific">Patiria miniata</name>
    <name type="common">Bat star</name>
    <name type="synonym">Asterina miniata</name>
    <dbReference type="NCBI Taxonomy" id="46514"/>
    <lineage>
        <taxon>Eukaryota</taxon>
        <taxon>Metazoa</taxon>
        <taxon>Echinodermata</taxon>
        <taxon>Eleutherozoa</taxon>
        <taxon>Asterozoa</taxon>
        <taxon>Asteroidea</taxon>
        <taxon>Valvatacea</taxon>
        <taxon>Valvatida</taxon>
        <taxon>Asterinidae</taxon>
        <taxon>Patiria</taxon>
    </lineage>
</organism>
<dbReference type="InterPro" id="IPR008405">
    <property type="entry name" value="ApoL"/>
</dbReference>
<dbReference type="AlphaFoldDB" id="A0A914AZZ3"/>
<keyword evidence="3" id="KW-1185">Reference proteome</keyword>
<accession>A0A914AZZ3</accession>
<dbReference type="EnsemblMetazoa" id="XM_038213792.1">
    <property type="protein sequence ID" value="XP_038069720.1"/>
    <property type="gene ID" value="LOC119738795"/>
</dbReference>
<dbReference type="GO" id="GO:0008289">
    <property type="term" value="F:lipid binding"/>
    <property type="evidence" value="ECO:0007669"/>
    <property type="project" value="InterPro"/>
</dbReference>
<dbReference type="GO" id="GO:0005576">
    <property type="term" value="C:extracellular region"/>
    <property type="evidence" value="ECO:0007669"/>
    <property type="project" value="InterPro"/>
</dbReference>
<proteinExistence type="inferred from homology"/>
<comment type="similarity">
    <text evidence="1">Belongs to the apolipoprotein L family.</text>
</comment>
<dbReference type="GO" id="GO:0006869">
    <property type="term" value="P:lipid transport"/>
    <property type="evidence" value="ECO:0007669"/>
    <property type="project" value="InterPro"/>
</dbReference>
<dbReference type="RefSeq" id="XP_038069720.1">
    <property type="nucleotide sequence ID" value="XM_038213792.1"/>
</dbReference>
<evidence type="ECO:0000256" key="1">
    <source>
        <dbReference type="ARBA" id="ARBA00010090"/>
    </source>
</evidence>
<evidence type="ECO:0008006" key="4">
    <source>
        <dbReference type="Google" id="ProtNLM"/>
    </source>
</evidence>